<name>A0A9W7SNT6_9PEZI</name>
<evidence type="ECO:0000256" key="1">
    <source>
        <dbReference type="ARBA" id="ARBA00023604"/>
    </source>
</evidence>
<feature type="region of interest" description="Disordered" evidence="2">
    <location>
        <begin position="400"/>
        <end position="685"/>
    </location>
</feature>
<feature type="compositionally biased region" description="Pro residues" evidence="2">
    <location>
        <begin position="515"/>
        <end position="524"/>
    </location>
</feature>
<feature type="compositionally biased region" description="Acidic residues" evidence="2">
    <location>
        <begin position="403"/>
        <end position="416"/>
    </location>
</feature>
<dbReference type="PANTHER" id="PTHR34598:SF1">
    <property type="entry name" value="PUTATIVE (AFU_ORTHOLOGUE AFUA_3G13140)-RELATED"/>
    <property type="match status" value="1"/>
</dbReference>
<reference evidence="4 5" key="1">
    <citation type="journal article" date="2018" name="IMA Fungus">
        <title>IMA Genome-F 10: Nine draft genome sequences of Claviceps purpurea s.lat., including C. arundinis, C. humidiphila, and C. cf. spartinae, pseudomolecules for the pitch canker pathogen Fusarium circinatum, draft genome of Davidsoniella eucalypti, Grosmannia galeiformis, Quambalaria eucalypti, and Teratosphaeria destructans.</title>
        <authorList>
            <person name="Wingfield B.D."/>
            <person name="Liu M."/>
            <person name="Nguyen H.D."/>
            <person name="Lane F.A."/>
            <person name="Morgan S.W."/>
            <person name="De Vos L."/>
            <person name="Wilken P.M."/>
            <person name="Duong T.A."/>
            <person name="Aylward J."/>
            <person name="Coetzee M.P."/>
            <person name="Dadej K."/>
            <person name="De Beer Z.W."/>
            <person name="Findlay W."/>
            <person name="Havenga M."/>
            <person name="Kolarik M."/>
            <person name="Menzies J.G."/>
            <person name="Naidoo K."/>
            <person name="Pochopski O."/>
            <person name="Shoukouhi P."/>
            <person name="Santana Q.C."/>
            <person name="Seifert K.A."/>
            <person name="Soal N."/>
            <person name="Steenkamp E.T."/>
            <person name="Tatham C.T."/>
            <person name="van der Nest M.A."/>
            <person name="Wingfield M.J."/>
        </authorList>
    </citation>
    <scope>NUCLEOTIDE SEQUENCE [LARGE SCALE GENOMIC DNA]</scope>
    <source>
        <strain evidence="4">CMW44962</strain>
    </source>
</reference>
<organism evidence="4 5">
    <name type="scientific">Teratosphaeria destructans</name>
    <dbReference type="NCBI Taxonomy" id="418781"/>
    <lineage>
        <taxon>Eukaryota</taxon>
        <taxon>Fungi</taxon>
        <taxon>Dikarya</taxon>
        <taxon>Ascomycota</taxon>
        <taxon>Pezizomycotina</taxon>
        <taxon>Dothideomycetes</taxon>
        <taxon>Dothideomycetidae</taxon>
        <taxon>Mycosphaerellales</taxon>
        <taxon>Teratosphaeriaceae</taxon>
        <taxon>Teratosphaeria</taxon>
    </lineage>
</organism>
<proteinExistence type="inferred from homology"/>
<evidence type="ECO:0000259" key="3">
    <source>
        <dbReference type="Pfam" id="PF09816"/>
    </source>
</evidence>
<dbReference type="NCBIfam" id="NF041278">
    <property type="entry name" value="CmcJ_NvfI_EfuI"/>
    <property type="match status" value="1"/>
</dbReference>
<feature type="compositionally biased region" description="Acidic residues" evidence="2">
    <location>
        <begin position="608"/>
        <end position="626"/>
    </location>
</feature>
<evidence type="ECO:0000313" key="4">
    <source>
        <dbReference type="EMBL" id="KAH9825949.1"/>
    </source>
</evidence>
<feature type="compositionally biased region" description="Polar residues" evidence="2">
    <location>
        <begin position="449"/>
        <end position="461"/>
    </location>
</feature>
<feature type="compositionally biased region" description="Low complexity" evidence="2">
    <location>
        <begin position="587"/>
        <end position="598"/>
    </location>
</feature>
<feature type="region of interest" description="Disordered" evidence="2">
    <location>
        <begin position="1"/>
        <end position="21"/>
    </location>
</feature>
<dbReference type="PANTHER" id="PTHR34598">
    <property type="entry name" value="BLL6449 PROTEIN"/>
    <property type="match status" value="1"/>
</dbReference>
<feature type="compositionally biased region" description="Basic and acidic residues" evidence="2">
    <location>
        <begin position="424"/>
        <end position="445"/>
    </location>
</feature>
<dbReference type="Proteomes" id="UP001138500">
    <property type="component" value="Unassembled WGS sequence"/>
</dbReference>
<comment type="similarity">
    <text evidence="1">Belongs to the asaB hydroxylase/desaturase family.</text>
</comment>
<accession>A0A9W7SNT6</accession>
<dbReference type="AlphaFoldDB" id="A0A9W7SNT6"/>
<evidence type="ECO:0000313" key="5">
    <source>
        <dbReference type="Proteomes" id="UP001138500"/>
    </source>
</evidence>
<feature type="compositionally biased region" description="Acidic residues" evidence="2">
    <location>
        <begin position="644"/>
        <end position="654"/>
    </location>
</feature>
<feature type="compositionally biased region" description="Acidic residues" evidence="2">
    <location>
        <begin position="676"/>
        <end position="685"/>
    </location>
</feature>
<sequence>MSTTTQTQAPTKLNTTTDIPIPRGETTSKLVFYAPPADGSAPWNYVEPEPGQQQRNYGEDEHEVTIHDIRGREHDFDINTNGFGVVQDVKSEEKDFTDDESIKKLYYPEVERLLLDHVPGANRIFIFDHTVRRSGPGARRAPVNRAHIDQTTKSAVARVHYHMGDEAPALLQHRVRLINVWRPLNGPVVASPLAFADSRTVPEADVVGVEHRYPHRTGETAGVRFTEGGRWYYWSGMRNEERVLLQCFDSADGARTPHIATGASAIDLKTPATYPIRVGKSILKPAQAKRYVSLRYNHKDRPQSSDATCQLVWDGREKGRSELRVRVQEQEAGEDAAYLYDGEDVGFRSSYVLLVTGQGKDAELVLERLSGSHHLNLYRTPTDHDEERVRGRHEQIRLASHADEDDLFGDDGEEAPLDPSNPFDYRHFLKAAEEKTKRSETEPKPKTAGTPQPSSQQTARSTPAVKPKKRPEAPLYVPPTKRKAPASADKPSAKRAKATQDPSTTTPSAPKRPPKTTPQAPPPQIRVDRKASLRRTSTHHDDDDDDDGELILENDTSAHPPRQAAMSLALAGHLATTNGPVSLRSIASSPASHVASPAPLQPKHVEEGELELDGGSEEDADVEELELPSPVREGTGQDAGGGDDGLEEEEDDLDAQLAAAMAEEDDGSLLPPVGVAEEEEESEEE</sequence>
<keyword evidence="5" id="KW-1185">Reference proteome</keyword>
<evidence type="ECO:0000256" key="2">
    <source>
        <dbReference type="SAM" id="MobiDB-lite"/>
    </source>
</evidence>
<dbReference type="InterPro" id="IPR044053">
    <property type="entry name" value="AsaB-like"/>
</dbReference>
<comment type="caution">
    <text evidence="4">The sequence shown here is derived from an EMBL/GenBank/DDBJ whole genome shotgun (WGS) entry which is preliminary data.</text>
</comment>
<reference evidence="4 5" key="2">
    <citation type="journal article" date="2021" name="Curr. Genet.">
        <title>Genetic response to nitrogen starvation in the aggressive Eucalyptus foliar pathogen Teratosphaeria destructans.</title>
        <authorList>
            <person name="Havenga M."/>
            <person name="Wingfield B.D."/>
            <person name="Wingfield M.J."/>
            <person name="Dreyer L.L."/>
            <person name="Roets F."/>
            <person name="Aylward J."/>
        </authorList>
    </citation>
    <scope>NUCLEOTIDE SEQUENCE [LARGE SCALE GENOMIC DNA]</scope>
    <source>
        <strain evidence="4">CMW44962</strain>
    </source>
</reference>
<dbReference type="EMBL" id="RIBY02002056">
    <property type="protein sequence ID" value="KAH9825949.1"/>
    <property type="molecule type" value="Genomic_DNA"/>
</dbReference>
<dbReference type="OrthoDB" id="412788at2759"/>
<protein>
    <submittedName>
        <fullName evidence="4">7alpha-cephem-methoxylase P8 chain</fullName>
    </submittedName>
</protein>
<feature type="domain" description="Transcription elongation factor Eaf N-terminal" evidence="3">
    <location>
        <begin position="274"/>
        <end position="381"/>
    </location>
</feature>
<dbReference type="Pfam" id="PF09816">
    <property type="entry name" value="EAF"/>
    <property type="match status" value="1"/>
</dbReference>
<feature type="compositionally biased region" description="Polar residues" evidence="2">
    <location>
        <begin position="1"/>
        <end position="18"/>
    </location>
</feature>
<feature type="compositionally biased region" description="Acidic residues" evidence="2">
    <location>
        <begin position="542"/>
        <end position="552"/>
    </location>
</feature>
<dbReference type="GO" id="GO:0016491">
    <property type="term" value="F:oxidoreductase activity"/>
    <property type="evidence" value="ECO:0007669"/>
    <property type="project" value="InterPro"/>
</dbReference>
<gene>
    <name evidence="4" type="ORF">Tdes44962_MAKER03873</name>
</gene>
<dbReference type="InterPro" id="IPR019194">
    <property type="entry name" value="Tscrpt_elong_fac_Eaf_N"/>
</dbReference>